<evidence type="ECO:0000256" key="9">
    <source>
        <dbReference type="SAM" id="Phobius"/>
    </source>
</evidence>
<comment type="caution">
    <text evidence="10">The sequence shown here is derived from an EMBL/GenBank/DDBJ whole genome shotgun (WGS) entry which is preliminary data.</text>
</comment>
<proteinExistence type="inferred from homology"/>
<evidence type="ECO:0000256" key="2">
    <source>
        <dbReference type="ARBA" id="ARBA00022448"/>
    </source>
</evidence>
<evidence type="ECO:0000256" key="6">
    <source>
        <dbReference type="ARBA" id="ARBA00022847"/>
    </source>
</evidence>
<gene>
    <name evidence="10" type="ORF">F130042H8_06360</name>
</gene>
<evidence type="ECO:0000256" key="8">
    <source>
        <dbReference type="ARBA" id="ARBA00023136"/>
    </source>
</evidence>
<feature type="transmembrane region" description="Helical" evidence="9">
    <location>
        <begin position="161"/>
        <end position="182"/>
    </location>
</feature>
<keyword evidence="8 9" id="KW-0472">Membrane</keyword>
<evidence type="ECO:0000256" key="3">
    <source>
        <dbReference type="ARBA" id="ARBA00022475"/>
    </source>
</evidence>
<name>A0ABQ0AU71_9FIRM</name>
<feature type="transmembrane region" description="Helical" evidence="9">
    <location>
        <begin position="45"/>
        <end position="64"/>
    </location>
</feature>
<organism evidence="10 11">
    <name type="scientific">Enterocloster alcoholdehydrogenati</name>
    <dbReference type="NCBI Taxonomy" id="2547410"/>
    <lineage>
        <taxon>Bacteria</taxon>
        <taxon>Bacillati</taxon>
        <taxon>Bacillota</taxon>
        <taxon>Clostridia</taxon>
        <taxon>Lachnospirales</taxon>
        <taxon>Lachnospiraceae</taxon>
        <taxon>Enterocloster</taxon>
    </lineage>
</organism>
<evidence type="ECO:0000256" key="7">
    <source>
        <dbReference type="ARBA" id="ARBA00022989"/>
    </source>
</evidence>
<dbReference type="RefSeq" id="WP_176254114.1">
    <property type="nucleotide sequence ID" value="NZ_BAABXL010000001.1"/>
</dbReference>
<keyword evidence="3" id="KW-1003">Cell membrane</keyword>
<dbReference type="InterPro" id="IPR004684">
    <property type="entry name" value="2keto-3dGluconate_permease"/>
</dbReference>
<keyword evidence="7 9" id="KW-1133">Transmembrane helix</keyword>
<feature type="transmembrane region" description="Helical" evidence="9">
    <location>
        <begin position="102"/>
        <end position="124"/>
    </location>
</feature>
<feature type="transmembrane region" description="Helical" evidence="9">
    <location>
        <begin position="251"/>
        <end position="271"/>
    </location>
</feature>
<protein>
    <submittedName>
        <fullName evidence="10">2-keto-3-deoxygluconate permease</fullName>
    </submittedName>
</protein>
<feature type="transmembrane region" description="Helical" evidence="9">
    <location>
        <begin position="277"/>
        <end position="297"/>
    </location>
</feature>
<reference evidence="10 11" key="1">
    <citation type="submission" date="2024-04" db="EMBL/GenBank/DDBJ databases">
        <title>Defined microbial consortia suppress multidrug-resistant proinflammatory Enterobacteriaceae via ecological control.</title>
        <authorList>
            <person name="Furuichi M."/>
            <person name="Kawaguchi T."/>
            <person name="Pust M."/>
            <person name="Yasuma K."/>
            <person name="Plichta D."/>
            <person name="Hasegawa N."/>
            <person name="Ohya T."/>
            <person name="Bhattarai S."/>
            <person name="Sasajima S."/>
            <person name="Aoto Y."/>
            <person name="Tuganbaev T."/>
            <person name="Yaginuma M."/>
            <person name="Ueda M."/>
            <person name="Okahashi N."/>
            <person name="Amafuji K."/>
            <person name="Kiridooshi Y."/>
            <person name="Sugita K."/>
            <person name="Strazar M."/>
            <person name="Skelly A."/>
            <person name="Suda W."/>
            <person name="Hattori M."/>
            <person name="Nakamoto N."/>
            <person name="Caballero S."/>
            <person name="Norman J."/>
            <person name="Olle B."/>
            <person name="Tanoue T."/>
            <person name="Arita M."/>
            <person name="Bucci V."/>
            <person name="Atarashi K."/>
            <person name="Xavier R."/>
            <person name="Honda K."/>
        </authorList>
    </citation>
    <scope>NUCLEOTIDE SEQUENCE [LARGE SCALE GENOMIC DNA]</scope>
    <source>
        <strain evidence="11">f13</strain>
    </source>
</reference>
<evidence type="ECO:0000256" key="4">
    <source>
        <dbReference type="ARBA" id="ARBA00022597"/>
    </source>
</evidence>
<evidence type="ECO:0000313" key="11">
    <source>
        <dbReference type="Proteomes" id="UP001600894"/>
    </source>
</evidence>
<keyword evidence="4" id="KW-0762">Sugar transport</keyword>
<sequence length="320" mass="32552">MIMSFLKRVPAGMMIVPLLLGAVLNTFWPHILQIGSLTTATFSNAGAATAMGIQLVCLGTTLQFSDIGKVLKRGGILLAAKFAVGAAIGIIVGKVFGHAGVLGLSALAIICAVTNSNGSVYLALMQSYGDEVDAGAMALLSLNDGPFFTMVAMGASGLANIPLLAILAAITPILVGMILGNLDKKFSEFLAPAGPIMIPFVGLTLGAGIDLTAVLKGGASGIFLGFITLFVGGSFIVFCDRVFGKRPGYAGWAVATTAGNAVAVPAVVALADPTLAAYVPAATAQVAASVVITAILAPIMTNWWANKYGCPQIPLQKANL</sequence>
<feature type="transmembrane region" description="Helical" evidence="9">
    <location>
        <begin position="221"/>
        <end position="239"/>
    </location>
</feature>
<dbReference type="Pfam" id="PF03812">
    <property type="entry name" value="KdgT"/>
    <property type="match status" value="1"/>
</dbReference>
<keyword evidence="5 9" id="KW-0812">Transmembrane</keyword>
<dbReference type="Proteomes" id="UP001600894">
    <property type="component" value="Unassembled WGS sequence"/>
</dbReference>
<keyword evidence="2" id="KW-0813">Transport</keyword>
<keyword evidence="11" id="KW-1185">Reference proteome</keyword>
<evidence type="ECO:0000313" key="10">
    <source>
        <dbReference type="EMBL" id="GAA6267576.1"/>
    </source>
</evidence>
<feature type="transmembrane region" description="Helical" evidence="9">
    <location>
        <begin position="76"/>
        <end position="96"/>
    </location>
</feature>
<dbReference type="EMBL" id="BAABXL010000001">
    <property type="protein sequence ID" value="GAA6267576.1"/>
    <property type="molecule type" value="Genomic_DNA"/>
</dbReference>
<evidence type="ECO:0000256" key="5">
    <source>
        <dbReference type="ARBA" id="ARBA00022692"/>
    </source>
</evidence>
<keyword evidence="6" id="KW-0769">Symport</keyword>
<accession>A0ABQ0AU71</accession>
<evidence type="ECO:0000256" key="1">
    <source>
        <dbReference type="ARBA" id="ARBA00006430"/>
    </source>
</evidence>
<feature type="transmembrane region" description="Helical" evidence="9">
    <location>
        <begin position="189"/>
        <end position="209"/>
    </location>
</feature>
<comment type="similarity">
    <text evidence="1">Belongs to the KdgT transporter family.</text>
</comment>